<organism evidence="20 21">
    <name type="scientific">Candidatus Ruthenibacterium avium</name>
    <dbReference type="NCBI Taxonomy" id="2838751"/>
    <lineage>
        <taxon>Bacteria</taxon>
        <taxon>Bacillati</taxon>
        <taxon>Bacillota</taxon>
        <taxon>Clostridia</taxon>
        <taxon>Eubacteriales</taxon>
        <taxon>Oscillospiraceae</taxon>
        <taxon>Ruthenibacterium</taxon>
    </lineage>
</organism>
<dbReference type="GO" id="GO:0008955">
    <property type="term" value="F:peptidoglycan glycosyltransferase activity"/>
    <property type="evidence" value="ECO:0007669"/>
    <property type="project" value="UniProtKB-EC"/>
</dbReference>
<evidence type="ECO:0000259" key="18">
    <source>
        <dbReference type="Pfam" id="PF00905"/>
    </source>
</evidence>
<dbReference type="GO" id="GO:0009002">
    <property type="term" value="F:serine-type D-Ala-D-Ala carboxypeptidase activity"/>
    <property type="evidence" value="ECO:0007669"/>
    <property type="project" value="UniProtKB-EC"/>
</dbReference>
<evidence type="ECO:0000256" key="12">
    <source>
        <dbReference type="ARBA" id="ARBA00023268"/>
    </source>
</evidence>
<evidence type="ECO:0000259" key="19">
    <source>
        <dbReference type="Pfam" id="PF00912"/>
    </source>
</evidence>
<evidence type="ECO:0000256" key="9">
    <source>
        <dbReference type="ARBA" id="ARBA00022801"/>
    </source>
</evidence>
<dbReference type="InterPro" id="IPR036950">
    <property type="entry name" value="PBP_transglycosylase"/>
</dbReference>
<feature type="domain" description="Glycosyl transferase family 51" evidence="19">
    <location>
        <begin position="141"/>
        <end position="325"/>
    </location>
</feature>
<dbReference type="EC" id="3.4.16.4" evidence="3"/>
<evidence type="ECO:0000256" key="13">
    <source>
        <dbReference type="ARBA" id="ARBA00034000"/>
    </source>
</evidence>
<keyword evidence="17" id="KW-0812">Transmembrane</keyword>
<evidence type="ECO:0000256" key="11">
    <source>
        <dbReference type="ARBA" id="ARBA00023251"/>
    </source>
</evidence>
<proteinExistence type="predicted"/>
<dbReference type="Gene3D" id="1.10.3810.10">
    <property type="entry name" value="Biosynthetic peptidoglycan transglycosylase-like"/>
    <property type="match status" value="1"/>
</dbReference>
<comment type="caution">
    <text evidence="20">The sequence shown here is derived from an EMBL/GenBank/DDBJ whole genome shotgun (WGS) entry which is preliminary data.</text>
</comment>
<feature type="domain" description="Penicillin-binding protein transpeptidase" evidence="18">
    <location>
        <begin position="481"/>
        <end position="707"/>
    </location>
</feature>
<sequence length="796" mass="88639">MENRRMIRLPKSYLVQEGKKGVILPDALPVEGDFQDDWEVECEEMQYSDYQISNGHSGGNTPQPAQPTPPPKKHFWKKLLLRLAAVLVVLGLVAGGLLISYLKRATVNDFLWLSLEQLPYRDATILYAQHRETGEWEEYDTLRATQQRIWVPLSEIPLDLQHAFVAVEDRDFYKHSGVSWKRTIFAGLNEVKKILTGTYFGGEEGIKQGASTIDQQLIKNLLGDDEAGGFDGYMRKVREIWRALKLDRNYEKDVILEAYLNVIGMTGNTAGVQAESIKLFNKPVSELSLAQCASLAAITKNPSRYDPVRYPENNISRRNYILQEMYEQGYITKAEYDTACAEPLNLEPGTVEVQPTGVTSWFTDEVIEDVSEDLMREYGLTNEQVTSLLYDGGLRIYTTVDPELQRIMEEKMTGRAFFGGPGIAGTQPVYDEEGNPVLDENGEQVTEKATEYPEAAMVSIDYTGRLCAVVGSVEEKEFSRAFNRGTDALRQVGSTMKPIGPYVLALENNKINWSTPLLDAPVRDEVDEKTGETKPWPANVTLTYTQDDILVADAMAQSVNTVAVRVGELVGSDNIYDFVTDSLHITSFTEKDRDLGPMVLGSSTYGVTPYELAGAYMMFGSGGTFTTLHSYESVQTGTGKELLTPVIQTEQVISSDTAWVMNRMLKGVMEGAGTASGYALSGGMESVGKTGTSSDNRDFWFVGMTPYYVTATWYGYDSGASLNLTNGTQETVRAWRSVMQEAQRNLPQKEFTPDSSVQELKYCVETGELAGDTCWRTKTGYYRTSDVPQLCTKHAS</sequence>
<comment type="catalytic activity">
    <reaction evidence="15">
        <text>[GlcNAc-(1-&gt;4)-Mur2Ac(oyl-L-Ala-gamma-D-Glu-L-Lys-D-Ala-D-Ala)](n)-di-trans,octa-cis-undecaprenyl diphosphate + beta-D-GlcNAc-(1-&gt;4)-Mur2Ac(oyl-L-Ala-gamma-D-Glu-L-Lys-D-Ala-D-Ala)-di-trans,octa-cis-undecaprenyl diphosphate = [GlcNAc-(1-&gt;4)-Mur2Ac(oyl-L-Ala-gamma-D-Glu-L-Lys-D-Ala-D-Ala)](n+1)-di-trans,octa-cis-undecaprenyl diphosphate + di-trans,octa-cis-undecaprenyl diphosphate + H(+)</text>
        <dbReference type="Rhea" id="RHEA:23708"/>
        <dbReference type="Rhea" id="RHEA-COMP:9602"/>
        <dbReference type="Rhea" id="RHEA-COMP:9603"/>
        <dbReference type="ChEBI" id="CHEBI:15378"/>
        <dbReference type="ChEBI" id="CHEBI:58405"/>
        <dbReference type="ChEBI" id="CHEBI:60033"/>
        <dbReference type="ChEBI" id="CHEBI:78435"/>
        <dbReference type="EC" id="2.4.99.28"/>
    </reaction>
</comment>
<keyword evidence="9" id="KW-0378">Hydrolase</keyword>
<dbReference type="EC" id="2.4.99.28" evidence="14"/>
<keyword evidence="5" id="KW-0121">Carboxypeptidase</keyword>
<dbReference type="GO" id="GO:0046677">
    <property type="term" value="P:response to antibiotic"/>
    <property type="evidence" value="ECO:0007669"/>
    <property type="project" value="UniProtKB-KW"/>
</dbReference>
<dbReference type="InterPro" id="IPR012338">
    <property type="entry name" value="Beta-lactam/transpept-like"/>
</dbReference>
<dbReference type="InterPro" id="IPR001264">
    <property type="entry name" value="Glyco_trans_51"/>
</dbReference>
<keyword evidence="17" id="KW-1133">Transmembrane helix</keyword>
<dbReference type="Gene3D" id="3.40.710.10">
    <property type="entry name" value="DD-peptidase/beta-lactamase superfamily"/>
    <property type="match status" value="1"/>
</dbReference>
<evidence type="ECO:0000256" key="10">
    <source>
        <dbReference type="ARBA" id="ARBA00022968"/>
    </source>
</evidence>
<keyword evidence="8" id="KW-0808">Transferase</keyword>
<comment type="function">
    <text evidence="1">Cell wall formation. Synthesis of cross-linked peptidoglycan from the lipid intermediates. The enzyme has a penicillin-insensitive transglycosylase N-terminal domain (formation of linear glycan strands) and a penicillin-sensitive transpeptidase C-terminal domain (cross-linking of the peptide subunits).</text>
</comment>
<evidence type="ECO:0000256" key="16">
    <source>
        <dbReference type="SAM" id="MobiDB-lite"/>
    </source>
</evidence>
<dbReference type="GO" id="GO:0008658">
    <property type="term" value="F:penicillin binding"/>
    <property type="evidence" value="ECO:0007669"/>
    <property type="project" value="InterPro"/>
</dbReference>
<evidence type="ECO:0000256" key="4">
    <source>
        <dbReference type="ARBA" id="ARBA00018638"/>
    </source>
</evidence>
<evidence type="ECO:0000313" key="20">
    <source>
        <dbReference type="EMBL" id="HJB39626.1"/>
    </source>
</evidence>
<evidence type="ECO:0000256" key="8">
    <source>
        <dbReference type="ARBA" id="ARBA00022679"/>
    </source>
</evidence>
<dbReference type="Proteomes" id="UP000824209">
    <property type="component" value="Unassembled WGS sequence"/>
</dbReference>
<comment type="subcellular location">
    <subcellularLocation>
        <location evidence="2">Cell membrane</location>
        <topology evidence="2">Single-pass type II membrane protein</topology>
    </subcellularLocation>
</comment>
<keyword evidence="11" id="KW-0046">Antibiotic resistance</keyword>
<dbReference type="Pfam" id="PF00905">
    <property type="entry name" value="Transpeptidase"/>
    <property type="match status" value="1"/>
</dbReference>
<dbReference type="PANTHER" id="PTHR32282:SF33">
    <property type="entry name" value="PEPTIDOGLYCAN GLYCOSYLTRANSFERASE"/>
    <property type="match status" value="1"/>
</dbReference>
<dbReference type="SUPFAM" id="SSF53955">
    <property type="entry name" value="Lysozyme-like"/>
    <property type="match status" value="1"/>
</dbReference>
<evidence type="ECO:0000256" key="7">
    <source>
        <dbReference type="ARBA" id="ARBA00022676"/>
    </source>
</evidence>
<accession>A0A9D2M1E6</accession>
<dbReference type="InterPro" id="IPR023346">
    <property type="entry name" value="Lysozyme-like_dom_sf"/>
</dbReference>
<reference evidence="20" key="1">
    <citation type="journal article" date="2021" name="PeerJ">
        <title>Extensive microbial diversity within the chicken gut microbiome revealed by metagenomics and culture.</title>
        <authorList>
            <person name="Gilroy R."/>
            <person name="Ravi A."/>
            <person name="Getino M."/>
            <person name="Pursley I."/>
            <person name="Horton D.L."/>
            <person name="Alikhan N.F."/>
            <person name="Baker D."/>
            <person name="Gharbi K."/>
            <person name="Hall N."/>
            <person name="Watson M."/>
            <person name="Adriaenssens E.M."/>
            <person name="Foster-Nyarko E."/>
            <person name="Jarju S."/>
            <person name="Secka A."/>
            <person name="Antonio M."/>
            <person name="Oren A."/>
            <person name="Chaudhuri R.R."/>
            <person name="La Ragione R."/>
            <person name="Hildebrand F."/>
            <person name="Pallen M.J."/>
        </authorList>
    </citation>
    <scope>NUCLEOTIDE SEQUENCE</scope>
    <source>
        <strain evidence="20">ChiBcec8-14828</strain>
    </source>
</reference>
<name>A0A9D2M1E6_9FIRM</name>
<feature type="transmembrane region" description="Helical" evidence="17">
    <location>
        <begin position="79"/>
        <end position="102"/>
    </location>
</feature>
<keyword evidence="10" id="KW-0735">Signal-anchor</keyword>
<reference evidence="20" key="2">
    <citation type="submission" date="2021-04" db="EMBL/GenBank/DDBJ databases">
        <authorList>
            <person name="Gilroy R."/>
        </authorList>
    </citation>
    <scope>NUCLEOTIDE SEQUENCE</scope>
    <source>
        <strain evidence="20">ChiBcec8-14828</strain>
    </source>
</reference>
<dbReference type="Pfam" id="PF00912">
    <property type="entry name" value="Transgly"/>
    <property type="match status" value="1"/>
</dbReference>
<evidence type="ECO:0000256" key="1">
    <source>
        <dbReference type="ARBA" id="ARBA00002624"/>
    </source>
</evidence>
<keyword evidence="6" id="KW-0645">Protease</keyword>
<dbReference type="PANTHER" id="PTHR32282">
    <property type="entry name" value="BINDING PROTEIN TRANSPEPTIDASE, PUTATIVE-RELATED"/>
    <property type="match status" value="1"/>
</dbReference>
<dbReference type="AlphaFoldDB" id="A0A9D2M1E6"/>
<keyword evidence="7" id="KW-0328">Glycosyltransferase</keyword>
<evidence type="ECO:0000256" key="15">
    <source>
        <dbReference type="ARBA" id="ARBA00049902"/>
    </source>
</evidence>
<keyword evidence="17" id="KW-0472">Membrane</keyword>
<evidence type="ECO:0000313" key="21">
    <source>
        <dbReference type="Proteomes" id="UP000824209"/>
    </source>
</evidence>
<evidence type="ECO:0000256" key="6">
    <source>
        <dbReference type="ARBA" id="ARBA00022670"/>
    </source>
</evidence>
<dbReference type="GO" id="GO:0006508">
    <property type="term" value="P:proteolysis"/>
    <property type="evidence" value="ECO:0007669"/>
    <property type="project" value="UniProtKB-KW"/>
</dbReference>
<dbReference type="InterPro" id="IPR050396">
    <property type="entry name" value="Glycosyltr_51/Transpeptidase"/>
</dbReference>
<feature type="region of interest" description="Disordered" evidence="16">
    <location>
        <begin position="51"/>
        <end position="71"/>
    </location>
</feature>
<protein>
    <recommendedName>
        <fullName evidence="4">Penicillin-binding protein 1A</fullName>
        <ecNumber evidence="14">2.4.99.28</ecNumber>
        <ecNumber evidence="3">3.4.16.4</ecNumber>
    </recommendedName>
</protein>
<evidence type="ECO:0000256" key="17">
    <source>
        <dbReference type="SAM" id="Phobius"/>
    </source>
</evidence>
<dbReference type="GO" id="GO:0005886">
    <property type="term" value="C:plasma membrane"/>
    <property type="evidence" value="ECO:0007669"/>
    <property type="project" value="UniProtKB-SubCell"/>
</dbReference>
<comment type="catalytic activity">
    <reaction evidence="13">
        <text>Preferential cleavage: (Ac)2-L-Lys-D-Ala-|-D-Ala. Also transpeptidation of peptidyl-alanyl moieties that are N-acyl substituents of D-alanine.</text>
        <dbReference type="EC" id="3.4.16.4"/>
    </reaction>
</comment>
<keyword evidence="12" id="KW-0511">Multifunctional enzyme</keyword>
<dbReference type="SUPFAM" id="SSF56601">
    <property type="entry name" value="beta-lactamase/transpeptidase-like"/>
    <property type="match status" value="1"/>
</dbReference>
<evidence type="ECO:0000256" key="5">
    <source>
        <dbReference type="ARBA" id="ARBA00022645"/>
    </source>
</evidence>
<dbReference type="InterPro" id="IPR001460">
    <property type="entry name" value="PCN-bd_Tpept"/>
</dbReference>
<evidence type="ECO:0000256" key="14">
    <source>
        <dbReference type="ARBA" id="ARBA00044770"/>
    </source>
</evidence>
<evidence type="ECO:0000256" key="2">
    <source>
        <dbReference type="ARBA" id="ARBA00004401"/>
    </source>
</evidence>
<dbReference type="EMBL" id="DWYA01000045">
    <property type="protein sequence ID" value="HJB39626.1"/>
    <property type="molecule type" value="Genomic_DNA"/>
</dbReference>
<gene>
    <name evidence="20" type="ORF">H9943_04435</name>
</gene>
<evidence type="ECO:0000256" key="3">
    <source>
        <dbReference type="ARBA" id="ARBA00012448"/>
    </source>
</evidence>